<organism evidence="2 3">
    <name type="scientific">Silvanigrella aquatica</name>
    <dbReference type="NCBI Taxonomy" id="1915309"/>
    <lineage>
        <taxon>Bacteria</taxon>
        <taxon>Pseudomonadati</taxon>
        <taxon>Bdellovibrionota</taxon>
        <taxon>Oligoflexia</taxon>
        <taxon>Silvanigrellales</taxon>
        <taxon>Silvanigrellaceae</taxon>
        <taxon>Silvanigrella</taxon>
    </lineage>
</organism>
<dbReference type="PRINTS" id="PR00111">
    <property type="entry name" value="ABHYDROLASE"/>
</dbReference>
<evidence type="ECO:0000313" key="3">
    <source>
        <dbReference type="Proteomes" id="UP000184731"/>
    </source>
</evidence>
<evidence type="ECO:0000259" key="1">
    <source>
        <dbReference type="Pfam" id="PF00561"/>
    </source>
</evidence>
<dbReference type="Pfam" id="PF00561">
    <property type="entry name" value="Abhydrolase_1"/>
    <property type="match status" value="1"/>
</dbReference>
<dbReference type="Proteomes" id="UP000184731">
    <property type="component" value="Chromosome"/>
</dbReference>
<proteinExistence type="predicted"/>
<keyword evidence="3" id="KW-1185">Reference proteome</keyword>
<gene>
    <name evidence="2" type="ORF">AXG55_10410</name>
</gene>
<dbReference type="InterPro" id="IPR000073">
    <property type="entry name" value="AB_hydrolase_1"/>
</dbReference>
<feature type="domain" description="AB hydrolase-1" evidence="1">
    <location>
        <begin position="24"/>
        <end position="127"/>
    </location>
</feature>
<reference evidence="2" key="1">
    <citation type="submission" date="2016-10" db="EMBL/GenBank/DDBJ databases">
        <title>Silvanigrella aquatica sp. nov., isolated from a freshwater lake located in the Black Forest, Germany, description of Silvanigrellaceae fam. nov., Silvanigrellales ord. nov., reclassification of the order Bdellovibrionales in the class Oligoflexia, reclassification of the families Bacteriovoracaceae and Halobacteriovoraceae in the new order Bacteriovoracales ord. nov., and reclassification of the family Pseudobacteriovoracaceae in the order Oligoflexiales.</title>
        <authorList>
            <person name="Hahn M.W."/>
            <person name="Schmidt J."/>
            <person name="Koll U."/>
            <person name="Rohde M."/>
            <person name="Verbag S."/>
            <person name="Pitt A."/>
            <person name="Nakai R."/>
            <person name="Naganuma T."/>
            <person name="Lang E."/>
        </authorList>
    </citation>
    <scope>NUCLEOTIDE SEQUENCE [LARGE SCALE GENOMIC DNA]</scope>
    <source>
        <strain evidence="2">MWH-Nonnen-W8red</strain>
    </source>
</reference>
<accession>A0A1L4D261</accession>
<evidence type="ECO:0000313" key="2">
    <source>
        <dbReference type="EMBL" id="APJ04295.1"/>
    </source>
</evidence>
<dbReference type="PANTHER" id="PTHR43798">
    <property type="entry name" value="MONOACYLGLYCEROL LIPASE"/>
    <property type="match status" value="1"/>
</dbReference>
<dbReference type="OrthoDB" id="9780765at2"/>
<dbReference type="KEGG" id="saqi:AXG55_10410"/>
<dbReference type="STRING" id="1915309.AXG55_10410"/>
<dbReference type="SUPFAM" id="SSF53474">
    <property type="entry name" value="alpha/beta-Hydrolases"/>
    <property type="match status" value="1"/>
</dbReference>
<dbReference type="AlphaFoldDB" id="A0A1L4D261"/>
<dbReference type="Gene3D" id="3.40.50.1820">
    <property type="entry name" value="alpha/beta hydrolase"/>
    <property type="match status" value="1"/>
</dbReference>
<protein>
    <recommendedName>
        <fullName evidence="1">AB hydrolase-1 domain-containing protein</fullName>
    </recommendedName>
</protein>
<name>A0A1L4D261_9BACT</name>
<sequence>MHNIDYQSRYGKISYCDNKSNKVTILFIHGLSLSKDVFYRQIETLKNDFRIITIDFLGHGKSDDAIDPHIAYSIPGFADSLIELLNFLDIKKLFIYGWSLGGAVALQLLENFSGVQKIILDGYPPVSYKENNFENVYIFNESTHLLFKKNYTVEEAQFYLDFGGIQESCDHSKIHIQKILNSVLRSSGIMREYVMNSIMNFEGVSPKECVEKNKDKIKLLIGENDPGFHKSYIREYFNDVSIFFNDTGHSCFWEHPKHVEDIIYSFFSKSK</sequence>
<dbReference type="RefSeq" id="WP_148698051.1">
    <property type="nucleotide sequence ID" value="NZ_CP017834.1"/>
</dbReference>
<dbReference type="InterPro" id="IPR050266">
    <property type="entry name" value="AB_hydrolase_sf"/>
</dbReference>
<dbReference type="InterPro" id="IPR029058">
    <property type="entry name" value="AB_hydrolase_fold"/>
</dbReference>
<dbReference type="EMBL" id="CP017834">
    <property type="protein sequence ID" value="APJ04295.1"/>
    <property type="molecule type" value="Genomic_DNA"/>
</dbReference>